<sequence>MAFNIVFLLCLFSQIITTTVTLKTFSEPISPNILDVTSLNRSSFPTNFIFGASNSAYQYEGSAKEGGKGTSIWDTFTHKYPEKIIDRSNGDVSIDGYHRYKEDVGIMKYMNLDAYRLSISWSRILPNGRISGGINQEGITFYNNFINELIANGIEVFVTLFHWDLPQALEDEYGGFLSPRIVNDFRDYAELCFKEFGDRVKYWITINEPSTYCTGGYVVAIFPPGRCSDWQNLNCTGGDSGTEPYLVAHHLLLAHAAAVQVYKTKYQVPLLLKSQTTSQKGWIGIALQSYWFVPFSNSKSDERAAERAIDFMLGWFMTPLTTGDYPQHMRSLVGQRLPKFSEEQTRLLNGSFDFIGLNHYTSRYAANAPNLNTTIPCYLTDSLANLTTERNGIPIGPQAASDWFYSYPIGFKKLLVYIKEKYKNPLIYVTENGIDEKNDPTLPLEEALKDIDRIHYYQDHLSYLQSAIRIGVNVKGYFAWSLLDNFEWGEGYTVRFGMNFVDYNNDLKRYQKLSAQWFKNFLKRL</sequence>
<evidence type="ECO:0000256" key="1">
    <source>
        <dbReference type="ARBA" id="ARBA00010838"/>
    </source>
</evidence>
<evidence type="ECO:0000256" key="2">
    <source>
        <dbReference type="ARBA" id="ARBA00022801"/>
    </source>
</evidence>
<dbReference type="OMA" id="EEGYFYP"/>
<comment type="similarity">
    <text evidence="1 4">Belongs to the glycosyl hydrolase 1 family.</text>
</comment>
<evidence type="ECO:0000256" key="5">
    <source>
        <dbReference type="SAM" id="SignalP"/>
    </source>
</evidence>
<dbReference type="InterPro" id="IPR001360">
    <property type="entry name" value="Glyco_hydro_1"/>
</dbReference>
<dbReference type="STRING" id="3880.G7JZL3"/>
<dbReference type="Proteomes" id="UP000002051">
    <property type="component" value="Chromosome 5"/>
</dbReference>
<name>G7JZL3_MEDTR</name>
<dbReference type="PRINTS" id="PR00131">
    <property type="entry name" value="GLHYDRLASE1"/>
</dbReference>
<proteinExistence type="inferred from homology"/>
<dbReference type="SUPFAM" id="SSF51445">
    <property type="entry name" value="(Trans)glycosidases"/>
    <property type="match status" value="1"/>
</dbReference>
<dbReference type="PaxDb" id="3880-AES98682"/>
<evidence type="ECO:0000313" key="8">
    <source>
        <dbReference type="Proteomes" id="UP000002051"/>
    </source>
</evidence>
<reference evidence="6 8" key="1">
    <citation type="journal article" date="2011" name="Nature">
        <title>The Medicago genome provides insight into the evolution of rhizobial symbioses.</title>
        <authorList>
            <person name="Young N.D."/>
            <person name="Debelle F."/>
            <person name="Oldroyd G.E."/>
            <person name="Geurts R."/>
            <person name="Cannon S.B."/>
            <person name="Udvardi M.K."/>
            <person name="Benedito V.A."/>
            <person name="Mayer K.F."/>
            <person name="Gouzy J."/>
            <person name="Schoof H."/>
            <person name="Van de Peer Y."/>
            <person name="Proost S."/>
            <person name="Cook D.R."/>
            <person name="Meyers B.C."/>
            <person name="Spannagl M."/>
            <person name="Cheung F."/>
            <person name="De Mita S."/>
            <person name="Krishnakumar V."/>
            <person name="Gundlach H."/>
            <person name="Zhou S."/>
            <person name="Mudge J."/>
            <person name="Bharti A.K."/>
            <person name="Murray J.D."/>
            <person name="Naoumkina M.A."/>
            <person name="Rosen B."/>
            <person name="Silverstein K.A."/>
            <person name="Tang H."/>
            <person name="Rombauts S."/>
            <person name="Zhao P.X."/>
            <person name="Zhou P."/>
            <person name="Barbe V."/>
            <person name="Bardou P."/>
            <person name="Bechner M."/>
            <person name="Bellec A."/>
            <person name="Berger A."/>
            <person name="Berges H."/>
            <person name="Bidwell S."/>
            <person name="Bisseling T."/>
            <person name="Choisne N."/>
            <person name="Couloux A."/>
            <person name="Denny R."/>
            <person name="Deshpande S."/>
            <person name="Dai X."/>
            <person name="Doyle J.J."/>
            <person name="Dudez A.M."/>
            <person name="Farmer A.D."/>
            <person name="Fouteau S."/>
            <person name="Franken C."/>
            <person name="Gibelin C."/>
            <person name="Gish J."/>
            <person name="Goldstein S."/>
            <person name="Gonzalez A.J."/>
            <person name="Green P.J."/>
            <person name="Hallab A."/>
            <person name="Hartog M."/>
            <person name="Hua A."/>
            <person name="Humphray S.J."/>
            <person name="Jeong D.H."/>
            <person name="Jing Y."/>
            <person name="Jocker A."/>
            <person name="Kenton S.M."/>
            <person name="Kim D.J."/>
            <person name="Klee K."/>
            <person name="Lai H."/>
            <person name="Lang C."/>
            <person name="Lin S."/>
            <person name="Macmil S.L."/>
            <person name="Magdelenat G."/>
            <person name="Matthews L."/>
            <person name="McCorrison J."/>
            <person name="Monaghan E.L."/>
            <person name="Mun J.H."/>
            <person name="Najar F.Z."/>
            <person name="Nicholson C."/>
            <person name="Noirot C."/>
            <person name="O'Bleness M."/>
            <person name="Paule C.R."/>
            <person name="Poulain J."/>
            <person name="Prion F."/>
            <person name="Qin B."/>
            <person name="Qu C."/>
            <person name="Retzel E.F."/>
            <person name="Riddle C."/>
            <person name="Sallet E."/>
            <person name="Samain S."/>
            <person name="Samson N."/>
            <person name="Sanders I."/>
            <person name="Saurat O."/>
            <person name="Scarpelli C."/>
            <person name="Schiex T."/>
            <person name="Segurens B."/>
            <person name="Severin A.J."/>
            <person name="Sherrier D.J."/>
            <person name="Shi R."/>
            <person name="Sims S."/>
            <person name="Singer S.R."/>
            <person name="Sinharoy S."/>
            <person name="Sterck L."/>
            <person name="Viollet A."/>
            <person name="Wang B.B."/>
            <person name="Wang K."/>
            <person name="Wang M."/>
            <person name="Wang X."/>
            <person name="Warfsmann J."/>
            <person name="Weissenbach J."/>
            <person name="White D.D."/>
            <person name="White J.D."/>
            <person name="Wiley G.B."/>
            <person name="Wincker P."/>
            <person name="Xing Y."/>
            <person name="Yang L."/>
            <person name="Yao Z."/>
            <person name="Ying F."/>
            <person name="Zhai J."/>
            <person name="Zhou L."/>
            <person name="Zuber A."/>
            <person name="Denarie J."/>
            <person name="Dixon R.A."/>
            <person name="May G.D."/>
            <person name="Schwartz D.C."/>
            <person name="Rogers J."/>
            <person name="Quetier F."/>
            <person name="Town C.D."/>
            <person name="Roe B.A."/>
        </authorList>
    </citation>
    <scope>NUCLEOTIDE SEQUENCE [LARGE SCALE GENOMIC DNA]</scope>
    <source>
        <strain evidence="6">A17</strain>
        <strain evidence="7 8">cv. Jemalong A17</strain>
    </source>
</reference>
<feature type="signal peptide" evidence="5">
    <location>
        <begin position="1"/>
        <end position="17"/>
    </location>
</feature>
<dbReference type="PANTHER" id="PTHR10353:SF331">
    <property type="entry name" value="GLYCOSIDE HYDROLASE FAMILY 1 PROTEIN"/>
    <property type="match status" value="1"/>
</dbReference>
<organism evidence="6 8">
    <name type="scientific">Medicago truncatula</name>
    <name type="common">Barrel medic</name>
    <name type="synonym">Medicago tribuloides</name>
    <dbReference type="NCBI Taxonomy" id="3880"/>
    <lineage>
        <taxon>Eukaryota</taxon>
        <taxon>Viridiplantae</taxon>
        <taxon>Streptophyta</taxon>
        <taxon>Embryophyta</taxon>
        <taxon>Tracheophyta</taxon>
        <taxon>Spermatophyta</taxon>
        <taxon>Magnoliopsida</taxon>
        <taxon>eudicotyledons</taxon>
        <taxon>Gunneridae</taxon>
        <taxon>Pentapetalae</taxon>
        <taxon>rosids</taxon>
        <taxon>fabids</taxon>
        <taxon>Fabales</taxon>
        <taxon>Fabaceae</taxon>
        <taxon>Papilionoideae</taxon>
        <taxon>50 kb inversion clade</taxon>
        <taxon>NPAAA clade</taxon>
        <taxon>Hologalegina</taxon>
        <taxon>IRL clade</taxon>
        <taxon>Trifolieae</taxon>
        <taxon>Medicago</taxon>
    </lineage>
</organism>
<feature type="chain" id="PRO_5014573238" evidence="5">
    <location>
        <begin position="18"/>
        <end position="525"/>
    </location>
</feature>
<reference evidence="6 8" key="2">
    <citation type="journal article" date="2014" name="BMC Genomics">
        <title>An improved genome release (version Mt4.0) for the model legume Medicago truncatula.</title>
        <authorList>
            <person name="Tang H."/>
            <person name="Krishnakumar V."/>
            <person name="Bidwell S."/>
            <person name="Rosen B."/>
            <person name="Chan A."/>
            <person name="Zhou S."/>
            <person name="Gentzbittel L."/>
            <person name="Childs K.L."/>
            <person name="Yandell M."/>
            <person name="Gundlach H."/>
            <person name="Mayer K.F."/>
            <person name="Schwartz D.C."/>
            <person name="Town C.D."/>
        </authorList>
    </citation>
    <scope>GENOME REANNOTATION</scope>
    <source>
        <strain evidence="7 8">cv. Jemalong A17</strain>
    </source>
</reference>
<dbReference type="eggNOG" id="KOG0626">
    <property type="taxonomic scope" value="Eukaryota"/>
</dbReference>
<dbReference type="PROSITE" id="PS00653">
    <property type="entry name" value="GLYCOSYL_HYDROL_F1_2"/>
    <property type="match status" value="1"/>
</dbReference>
<keyword evidence="5" id="KW-0732">Signal</keyword>
<dbReference type="Pfam" id="PF00232">
    <property type="entry name" value="Glyco_hydro_1"/>
    <property type="match status" value="1"/>
</dbReference>
<dbReference type="EnsemblPlants" id="AES98682">
    <property type="protein sequence ID" value="AES98682"/>
    <property type="gene ID" value="MTR_5g071520"/>
</dbReference>
<keyword evidence="2 6" id="KW-0378">Hydrolase</keyword>
<dbReference type="GO" id="GO:0008422">
    <property type="term" value="F:beta-glucosidase activity"/>
    <property type="evidence" value="ECO:0000318"/>
    <property type="project" value="GO_Central"/>
</dbReference>
<evidence type="ECO:0000313" key="6">
    <source>
        <dbReference type="EMBL" id="AES98682.1"/>
    </source>
</evidence>
<dbReference type="OrthoDB" id="65569at2759"/>
<protein>
    <submittedName>
        <fullName evidence="6">Glycoside hydrolase family 1 protein</fullName>
    </submittedName>
</protein>
<dbReference type="AlphaFoldDB" id="G7JZL3"/>
<evidence type="ECO:0000256" key="3">
    <source>
        <dbReference type="ARBA" id="ARBA00023295"/>
    </source>
</evidence>
<dbReference type="HOGENOM" id="CLU_001859_1_0_1"/>
<dbReference type="Gene3D" id="3.20.20.80">
    <property type="entry name" value="Glycosidases"/>
    <property type="match status" value="1"/>
</dbReference>
<reference evidence="7" key="3">
    <citation type="submission" date="2015-04" db="UniProtKB">
        <authorList>
            <consortium name="EnsemblPlants"/>
        </authorList>
    </citation>
    <scope>IDENTIFICATION</scope>
    <source>
        <strain evidence="7">cv. Jemalong A17</strain>
    </source>
</reference>
<dbReference type="GO" id="GO:0005975">
    <property type="term" value="P:carbohydrate metabolic process"/>
    <property type="evidence" value="ECO:0007669"/>
    <property type="project" value="InterPro"/>
</dbReference>
<accession>G7JZL3</accession>
<dbReference type="EMBL" id="CM001221">
    <property type="protein sequence ID" value="AES98682.1"/>
    <property type="molecule type" value="Genomic_DNA"/>
</dbReference>
<keyword evidence="8" id="KW-1185">Reference proteome</keyword>
<gene>
    <name evidence="6" type="ordered locus">MTR_5g071520</name>
</gene>
<keyword evidence="3" id="KW-0326">Glycosidase</keyword>
<dbReference type="PANTHER" id="PTHR10353">
    <property type="entry name" value="GLYCOSYL HYDROLASE"/>
    <property type="match status" value="1"/>
</dbReference>
<evidence type="ECO:0000313" key="7">
    <source>
        <dbReference type="EnsemblPlants" id="AES98682"/>
    </source>
</evidence>
<dbReference type="FunFam" id="3.20.20.80:FF:000020">
    <property type="entry name" value="Beta-glucosidase 12"/>
    <property type="match status" value="1"/>
</dbReference>
<dbReference type="InterPro" id="IPR017853">
    <property type="entry name" value="GH"/>
</dbReference>
<dbReference type="InterPro" id="IPR033132">
    <property type="entry name" value="GH_1_N_CS"/>
</dbReference>
<evidence type="ECO:0000256" key="4">
    <source>
        <dbReference type="RuleBase" id="RU003690"/>
    </source>
</evidence>